<evidence type="ECO:0000313" key="3">
    <source>
        <dbReference type="Proteomes" id="UP000199754"/>
    </source>
</evidence>
<dbReference type="OrthoDB" id="5522160at2"/>
<feature type="chain" id="PRO_5012149122" description="SPOR domain-containing protein" evidence="1">
    <location>
        <begin position="22"/>
        <end position="225"/>
    </location>
</feature>
<dbReference type="KEGG" id="spse:SULPSESMR1_03655"/>
<sequence length="225" mass="23673">MKAGAALLAAGLMLIPYPVLPEADSPAHPIDLTGSALLVSNTSRKLLDYIVQCALPEGTMAVAHHDGQTYRFRGTVGIAPEWRSGALSVADQAAVTACLLARTNAFGVPVLISMRGVGGDLAGLQTLRATKAEQQAFPLWEGAFFGNIFADPPRAYACRGDVSSETEAALRRARRICTLPSAEITSSGQPISSCGFVVLGPCASDAARLIRRGFGDQAMDVYLPR</sequence>
<keyword evidence="3" id="KW-1185">Reference proteome</keyword>
<dbReference type="RefSeq" id="WP_157729109.1">
    <property type="nucleotide sequence ID" value="NZ_CP022420.1"/>
</dbReference>
<reference evidence="2 3" key="1">
    <citation type="submission" date="2017-07" db="EMBL/GenBank/DDBJ databases">
        <title>Genome Sequence of Sulfitobacter pseudonitzschiae Strain SMR1 Isolated from a culture of the Diatom Skeletonema marinoi.</title>
        <authorList>
            <person name="Topel M."/>
            <person name="Pinder M.I.M."/>
            <person name="Johansson O.N."/>
            <person name="Kourtchenko O."/>
            <person name="Godhe A."/>
            <person name="Clarke A.K."/>
        </authorList>
    </citation>
    <scope>NUCLEOTIDE SEQUENCE [LARGE SCALE GENOMIC DNA]</scope>
    <source>
        <strain evidence="2 3">SMR1</strain>
        <plasmid evidence="2 3">pSMR1-5</plasmid>
    </source>
</reference>
<name>A0A221K9C4_9RHOB</name>
<proteinExistence type="predicted"/>
<keyword evidence="1" id="KW-0732">Signal</keyword>
<evidence type="ECO:0008006" key="4">
    <source>
        <dbReference type="Google" id="ProtNLM"/>
    </source>
</evidence>
<gene>
    <name evidence="2" type="ORF">SULPSESMR1_03655</name>
</gene>
<protein>
    <recommendedName>
        <fullName evidence="4">SPOR domain-containing protein</fullName>
    </recommendedName>
</protein>
<accession>A0A221K9C4</accession>
<organism evidence="2 3">
    <name type="scientific">Pseudosulfitobacter pseudonitzschiae</name>
    <dbReference type="NCBI Taxonomy" id="1402135"/>
    <lineage>
        <taxon>Bacteria</taxon>
        <taxon>Pseudomonadati</taxon>
        <taxon>Pseudomonadota</taxon>
        <taxon>Alphaproteobacteria</taxon>
        <taxon>Rhodobacterales</taxon>
        <taxon>Roseobacteraceae</taxon>
        <taxon>Pseudosulfitobacter</taxon>
    </lineage>
</organism>
<dbReference type="Proteomes" id="UP000199754">
    <property type="component" value="Plasmid pSMR1-5"/>
</dbReference>
<keyword evidence="2" id="KW-0614">Plasmid</keyword>
<dbReference type="EMBL" id="CP022420">
    <property type="protein sequence ID" value="ASM75453.1"/>
    <property type="molecule type" value="Genomic_DNA"/>
</dbReference>
<geneLocation type="plasmid" evidence="2 3">
    <name>pSMR1-5</name>
</geneLocation>
<evidence type="ECO:0000313" key="2">
    <source>
        <dbReference type="EMBL" id="ASM75453.1"/>
    </source>
</evidence>
<feature type="signal peptide" evidence="1">
    <location>
        <begin position="1"/>
        <end position="21"/>
    </location>
</feature>
<evidence type="ECO:0000256" key="1">
    <source>
        <dbReference type="SAM" id="SignalP"/>
    </source>
</evidence>
<dbReference type="AlphaFoldDB" id="A0A221K9C4"/>